<dbReference type="STRING" id="1513793.SAMN06296036_108124"/>
<feature type="repeat" description="TPR" evidence="4">
    <location>
        <begin position="343"/>
        <end position="376"/>
    </location>
</feature>
<dbReference type="PANTHER" id="PTHR44591:SF14">
    <property type="entry name" value="PROTEIN PILG"/>
    <property type="match status" value="1"/>
</dbReference>
<protein>
    <submittedName>
        <fullName evidence="6">Response regulator receiver domain-containing protein</fullName>
    </submittedName>
</protein>
<accession>A0A1Y6BS03</accession>
<dbReference type="Pfam" id="PF00072">
    <property type="entry name" value="Response_reg"/>
    <property type="match status" value="1"/>
</dbReference>
<name>A0A1Y6BS03_9BACT</name>
<dbReference type="InterPro" id="IPR001789">
    <property type="entry name" value="Sig_transdc_resp-reg_receiver"/>
</dbReference>
<dbReference type="SMART" id="SM00028">
    <property type="entry name" value="TPR"/>
    <property type="match status" value="4"/>
</dbReference>
<feature type="domain" description="Response regulatory" evidence="5">
    <location>
        <begin position="15"/>
        <end position="132"/>
    </location>
</feature>
<dbReference type="InterPro" id="IPR050595">
    <property type="entry name" value="Bact_response_regulator"/>
</dbReference>
<sequence>MDRSKFSREQFLPKRVLIVEDDKSMQSLIQSAFRDNGIMDVFCVSDGEEAWKQLHEYKFDLMTLDWKLPVLHGMQLFNRIRQDRRLRNLPIVVISGFLDHEDHVLTEDYFFTASLSKPFDEDKLMKISKEILRDRFDYQKILQRAETAYFEDFDRNIDKPTEIINVWLQNMGQNPKGVSMAASIIRSLNGVERSISMIMDSLKIHPTSSLLLHQLAMSQLMSGDFDSARTSFQKANNFCSHNLERILWLGELELHRGNCQAGIEYFQKALSHDTGSPTIQKDLELANLIKEKLAHYSVKDLENGLGSFLNSLAIEKVRRGQYEDGEGHYEKALCFSGNVVAKAKLYYNMGICEARQGRRSEAVSYFFRSVDLLPDYNRSIEALRKFGYDIHENAA</sequence>
<dbReference type="PROSITE" id="PS50005">
    <property type="entry name" value="TPR"/>
    <property type="match status" value="1"/>
</dbReference>
<dbReference type="AlphaFoldDB" id="A0A1Y6BS03"/>
<keyword evidence="4" id="KW-0802">TPR repeat</keyword>
<evidence type="ECO:0000259" key="5">
    <source>
        <dbReference type="PROSITE" id="PS50110"/>
    </source>
</evidence>
<dbReference type="GO" id="GO:0000160">
    <property type="term" value="P:phosphorelay signal transduction system"/>
    <property type="evidence" value="ECO:0007669"/>
    <property type="project" value="UniProtKB-KW"/>
</dbReference>
<evidence type="ECO:0000256" key="3">
    <source>
        <dbReference type="PROSITE-ProRule" id="PRU00169"/>
    </source>
</evidence>
<dbReference type="InterPro" id="IPR011990">
    <property type="entry name" value="TPR-like_helical_dom_sf"/>
</dbReference>
<evidence type="ECO:0000256" key="4">
    <source>
        <dbReference type="PROSITE-ProRule" id="PRU00339"/>
    </source>
</evidence>
<dbReference type="InterPro" id="IPR011006">
    <property type="entry name" value="CheY-like_superfamily"/>
</dbReference>
<dbReference type="Gene3D" id="3.40.50.2300">
    <property type="match status" value="1"/>
</dbReference>
<keyword evidence="1 3" id="KW-0597">Phosphoprotein</keyword>
<reference evidence="7" key="1">
    <citation type="submission" date="2017-04" db="EMBL/GenBank/DDBJ databases">
        <authorList>
            <person name="Varghese N."/>
            <person name="Submissions S."/>
        </authorList>
    </citation>
    <scope>NUCLEOTIDE SEQUENCE [LARGE SCALE GENOMIC DNA]</scope>
    <source>
        <strain evidence="7">RKEM611</strain>
    </source>
</reference>
<dbReference type="OrthoDB" id="5295285at2"/>
<dbReference type="PROSITE" id="PS50110">
    <property type="entry name" value="RESPONSE_REGULATORY"/>
    <property type="match status" value="1"/>
</dbReference>
<dbReference type="SUPFAM" id="SSF52172">
    <property type="entry name" value="CheY-like"/>
    <property type="match status" value="1"/>
</dbReference>
<keyword evidence="7" id="KW-1185">Reference proteome</keyword>
<feature type="modified residue" description="4-aspartylphosphate" evidence="3">
    <location>
        <position position="65"/>
    </location>
</feature>
<dbReference type="SMART" id="SM00448">
    <property type="entry name" value="REC"/>
    <property type="match status" value="1"/>
</dbReference>
<dbReference type="EMBL" id="FWZT01000008">
    <property type="protein sequence ID" value="SMF26188.1"/>
    <property type="molecule type" value="Genomic_DNA"/>
</dbReference>
<evidence type="ECO:0000313" key="6">
    <source>
        <dbReference type="EMBL" id="SMF26188.1"/>
    </source>
</evidence>
<organism evidence="6 7">
    <name type="scientific">Pseudobacteriovorax antillogorgiicola</name>
    <dbReference type="NCBI Taxonomy" id="1513793"/>
    <lineage>
        <taxon>Bacteria</taxon>
        <taxon>Pseudomonadati</taxon>
        <taxon>Bdellovibrionota</taxon>
        <taxon>Oligoflexia</taxon>
        <taxon>Oligoflexales</taxon>
        <taxon>Pseudobacteriovoracaceae</taxon>
        <taxon>Pseudobacteriovorax</taxon>
    </lineage>
</organism>
<dbReference type="InterPro" id="IPR019734">
    <property type="entry name" value="TPR_rpt"/>
</dbReference>
<dbReference type="Proteomes" id="UP000192907">
    <property type="component" value="Unassembled WGS sequence"/>
</dbReference>
<proteinExistence type="predicted"/>
<evidence type="ECO:0000313" key="7">
    <source>
        <dbReference type="Proteomes" id="UP000192907"/>
    </source>
</evidence>
<keyword evidence="2" id="KW-0902">Two-component regulatory system</keyword>
<gene>
    <name evidence="6" type="ORF">SAMN06296036_108124</name>
</gene>
<evidence type="ECO:0000256" key="1">
    <source>
        <dbReference type="ARBA" id="ARBA00022553"/>
    </source>
</evidence>
<evidence type="ECO:0000256" key="2">
    <source>
        <dbReference type="ARBA" id="ARBA00023012"/>
    </source>
</evidence>
<dbReference type="Gene3D" id="1.25.40.10">
    <property type="entry name" value="Tetratricopeptide repeat domain"/>
    <property type="match status" value="2"/>
</dbReference>
<dbReference type="PANTHER" id="PTHR44591">
    <property type="entry name" value="STRESS RESPONSE REGULATOR PROTEIN 1"/>
    <property type="match status" value="1"/>
</dbReference>
<dbReference type="SUPFAM" id="SSF48452">
    <property type="entry name" value="TPR-like"/>
    <property type="match status" value="1"/>
</dbReference>